<protein>
    <submittedName>
        <fullName evidence="1">Uncharacterized protein</fullName>
    </submittedName>
</protein>
<proteinExistence type="predicted"/>
<name>A0A2D1A6Y5_9CAUD</name>
<gene>
    <name evidence="1" type="ORF">SEA_TRINA_231</name>
</gene>
<dbReference type="EMBL" id="MF668286">
    <property type="protein sequence ID" value="ASZ75010.1"/>
    <property type="molecule type" value="Genomic_DNA"/>
</dbReference>
<evidence type="ECO:0000313" key="2">
    <source>
        <dbReference type="Proteomes" id="UP000231419"/>
    </source>
</evidence>
<evidence type="ECO:0000313" key="1">
    <source>
        <dbReference type="EMBL" id="ASZ75010.1"/>
    </source>
</evidence>
<sequence>MTIVLAVLMVLVALFCIYKMYGGWTEDKQLSPVTQAEIEKGKYGHPFNPVDVIKESLRLEAPPEGYWWEIEVGAKDNGVVLKLAMRDMMTQTVTVIDECRLDEVVISYSYSPDKKMPVSEYYASEHADANQAKQLFQGWARRVTKDARMEYDSKYQAVYEQEIIS</sequence>
<organism evidence="1 2">
    <name type="scientific">Rhodococcus phage Trina</name>
    <dbReference type="NCBI Taxonomy" id="2027905"/>
    <lineage>
        <taxon>Viruses</taxon>
        <taxon>Duplodnaviria</taxon>
        <taxon>Heunggongvirae</taxon>
        <taxon>Uroviricota</taxon>
        <taxon>Caudoviricetes</taxon>
        <taxon>Trinavirus</taxon>
        <taxon>Trinavirus trina</taxon>
    </lineage>
</organism>
<accession>A0A2D1A6Y5</accession>
<keyword evidence="2" id="KW-1185">Reference proteome</keyword>
<dbReference type="Proteomes" id="UP000231419">
    <property type="component" value="Segment"/>
</dbReference>
<reference evidence="2" key="1">
    <citation type="submission" date="2017-08" db="EMBL/GenBank/DDBJ databases">
        <authorList>
            <person name="de Groot N.N."/>
        </authorList>
    </citation>
    <scope>NUCLEOTIDE SEQUENCE [LARGE SCALE GENOMIC DNA]</scope>
</reference>